<organism evidence="3 4">
    <name type="scientific">Hyaloscypha bicolor E</name>
    <dbReference type="NCBI Taxonomy" id="1095630"/>
    <lineage>
        <taxon>Eukaryota</taxon>
        <taxon>Fungi</taxon>
        <taxon>Dikarya</taxon>
        <taxon>Ascomycota</taxon>
        <taxon>Pezizomycotina</taxon>
        <taxon>Leotiomycetes</taxon>
        <taxon>Helotiales</taxon>
        <taxon>Hyaloscyphaceae</taxon>
        <taxon>Hyaloscypha</taxon>
        <taxon>Hyaloscypha bicolor</taxon>
    </lineage>
</organism>
<name>A0A2J6TAN2_9HELO</name>
<evidence type="ECO:0000313" key="4">
    <source>
        <dbReference type="Proteomes" id="UP000235371"/>
    </source>
</evidence>
<dbReference type="EMBL" id="KZ613803">
    <property type="protein sequence ID" value="PMD60038.1"/>
    <property type="molecule type" value="Genomic_DNA"/>
</dbReference>
<feature type="chain" id="PRO_5014377727" description="Extracellular membrane protein CFEM domain-containing protein" evidence="2">
    <location>
        <begin position="17"/>
        <end position="317"/>
    </location>
</feature>
<feature type="region of interest" description="Disordered" evidence="1">
    <location>
        <begin position="123"/>
        <end position="151"/>
    </location>
</feature>
<proteinExistence type="predicted"/>
<gene>
    <name evidence="3" type="ORF">K444DRAFT_613063</name>
</gene>
<evidence type="ECO:0000313" key="3">
    <source>
        <dbReference type="EMBL" id="PMD60038.1"/>
    </source>
</evidence>
<keyword evidence="4" id="KW-1185">Reference proteome</keyword>
<accession>A0A2J6TAN2</accession>
<sequence length="317" mass="33049">MALRLLFLLALQAVIAKTDLGNAAKAALYPRQGIPPACSTWSYFVSFCKSASPGFVDLPGTKQVPCLCYDQSGGWYPDIFDNAVDDCASWAATADVSEYTVVDSWQGICTDVGNIFAAPGSTPALNSPTPTPAKPSPTHTQVTASTTAAPTPKASGGCSAFDSFVASCSSSTPGFLDMSFGAIAACVCYTSSTSWVPARFDSAAASCANVFKTGDPTDYPQFTSNFLNFCTEVGDVVNTSDTPLSPTVTRTASPKTTTRKTNSNSITPNPTTVVLGSTPTPSVSTQLSSALRLPAYERPMKVLSLSCFIITLAVALL</sequence>
<dbReference type="Proteomes" id="UP000235371">
    <property type="component" value="Unassembled WGS sequence"/>
</dbReference>
<dbReference type="AlphaFoldDB" id="A0A2J6TAN2"/>
<dbReference type="GeneID" id="36588346"/>
<reference evidence="3 4" key="1">
    <citation type="submission" date="2016-04" db="EMBL/GenBank/DDBJ databases">
        <title>A degradative enzymes factory behind the ericoid mycorrhizal symbiosis.</title>
        <authorList>
            <consortium name="DOE Joint Genome Institute"/>
            <person name="Martino E."/>
            <person name="Morin E."/>
            <person name="Grelet G."/>
            <person name="Kuo A."/>
            <person name="Kohler A."/>
            <person name="Daghino S."/>
            <person name="Barry K."/>
            <person name="Choi C."/>
            <person name="Cichocki N."/>
            <person name="Clum A."/>
            <person name="Copeland A."/>
            <person name="Hainaut M."/>
            <person name="Haridas S."/>
            <person name="Labutti K."/>
            <person name="Lindquist E."/>
            <person name="Lipzen A."/>
            <person name="Khouja H.-R."/>
            <person name="Murat C."/>
            <person name="Ohm R."/>
            <person name="Olson A."/>
            <person name="Spatafora J."/>
            <person name="Veneault-Fourrey C."/>
            <person name="Henrissat B."/>
            <person name="Grigoriev I."/>
            <person name="Martin F."/>
            <person name="Perotto S."/>
        </authorList>
    </citation>
    <scope>NUCLEOTIDE SEQUENCE [LARGE SCALE GENOMIC DNA]</scope>
    <source>
        <strain evidence="3 4">E</strain>
    </source>
</reference>
<feature type="compositionally biased region" description="Low complexity" evidence="1">
    <location>
        <begin position="261"/>
        <end position="272"/>
    </location>
</feature>
<protein>
    <recommendedName>
        <fullName evidence="5">Extracellular membrane protein CFEM domain-containing protein</fullName>
    </recommendedName>
</protein>
<dbReference type="RefSeq" id="XP_024736942.1">
    <property type="nucleotide sequence ID" value="XM_024880269.1"/>
</dbReference>
<dbReference type="InParanoid" id="A0A2J6TAN2"/>
<dbReference type="OrthoDB" id="4153189at2759"/>
<feature type="compositionally biased region" description="Polar residues" evidence="1">
    <location>
        <begin position="247"/>
        <end position="260"/>
    </location>
</feature>
<feature type="compositionally biased region" description="Low complexity" evidence="1">
    <location>
        <begin position="136"/>
        <end position="151"/>
    </location>
</feature>
<keyword evidence="2" id="KW-0732">Signal</keyword>
<feature type="region of interest" description="Disordered" evidence="1">
    <location>
        <begin position="247"/>
        <end position="280"/>
    </location>
</feature>
<evidence type="ECO:0008006" key="5">
    <source>
        <dbReference type="Google" id="ProtNLM"/>
    </source>
</evidence>
<evidence type="ECO:0000256" key="2">
    <source>
        <dbReference type="SAM" id="SignalP"/>
    </source>
</evidence>
<feature type="signal peptide" evidence="2">
    <location>
        <begin position="1"/>
        <end position="16"/>
    </location>
</feature>
<evidence type="ECO:0000256" key="1">
    <source>
        <dbReference type="SAM" id="MobiDB-lite"/>
    </source>
</evidence>